<feature type="compositionally biased region" description="Polar residues" evidence="1">
    <location>
        <begin position="380"/>
        <end position="396"/>
    </location>
</feature>
<dbReference type="EMBL" id="JANBPK010000020">
    <property type="protein sequence ID" value="KAJ2936759.1"/>
    <property type="molecule type" value="Genomic_DNA"/>
</dbReference>
<feature type="non-terminal residue" evidence="2">
    <location>
        <position position="1"/>
    </location>
</feature>
<keyword evidence="3" id="KW-1185">Reference proteome</keyword>
<evidence type="ECO:0000256" key="1">
    <source>
        <dbReference type="SAM" id="MobiDB-lite"/>
    </source>
</evidence>
<feature type="region of interest" description="Disordered" evidence="1">
    <location>
        <begin position="279"/>
        <end position="310"/>
    </location>
</feature>
<feature type="compositionally biased region" description="Acidic residues" evidence="1">
    <location>
        <begin position="400"/>
        <end position="409"/>
    </location>
</feature>
<feature type="compositionally biased region" description="Low complexity" evidence="1">
    <location>
        <begin position="410"/>
        <end position="423"/>
    </location>
</feature>
<dbReference type="AlphaFoldDB" id="A0A9W8MQA3"/>
<name>A0A9W8MQA3_9AGAR</name>
<comment type="caution">
    <text evidence="2">The sequence shown here is derived from an EMBL/GenBank/DDBJ whole genome shotgun (WGS) entry which is preliminary data.</text>
</comment>
<feature type="compositionally biased region" description="Basic and acidic residues" evidence="1">
    <location>
        <begin position="580"/>
        <end position="602"/>
    </location>
</feature>
<feature type="compositionally biased region" description="Polar residues" evidence="1">
    <location>
        <begin position="603"/>
        <end position="617"/>
    </location>
</feature>
<feature type="region of interest" description="Disordered" evidence="1">
    <location>
        <begin position="473"/>
        <end position="501"/>
    </location>
</feature>
<sequence length="617" mass="66205">MPAMAGLTRISNVLSTIKLSGLNLIHAGKAVILASRPGAARVLEIAAEAFAPVAKEVAVPVLEIAAEAVVPVVDAIAEVAVPVLEVVEEVAPAVNVIAEATVSVVEPVSESLAAAAKAADPVINVATNITGPIIEVVQEIVSPLRLPHCRDRQRVPQAAYPSVPISVLSDGFALDKDLLRVATFQAFVNGFAQQNGLSHSATKELCNSFITGLVPTVVTPAPPPVSYEDISLDTQLYLWARFGSMLRAYRKKNQLSHQDLVDLLNIYVTRDFRKFWERSESTDGLSGSGEPNGSESTVELPRVEGNSSGNTILEFSLSPVESYTPAVEVVNDDEADENDEEPPADLDLVDGSSPDNTVLEPSLSPVENITAVEVVDEEPQSTTPPISPCTTLNTPKTILEDPDEEEEPQESSIPSSPSDNLSDTTAHATPTPAERNDHEGQETLPSEAILWADAQSEDEDVAEFVEGMRGSLEELVQTPDSPSWKVVGQKGKGKATAPTSSLGLGASIWAKQQPSGSSLGFVNLECAEGESDRDDETGNKDEVELDADEEREERVADAENQGSRKGKSRSRGHSWWMNRKPQENRGKVGWERREAKRAREATKQVNAEASTSGSRNH</sequence>
<feature type="compositionally biased region" description="Acidic residues" evidence="1">
    <location>
        <begin position="333"/>
        <end position="348"/>
    </location>
</feature>
<proteinExistence type="predicted"/>
<feature type="region of interest" description="Disordered" evidence="1">
    <location>
        <begin position="333"/>
        <end position="447"/>
    </location>
</feature>
<feature type="compositionally biased region" description="Polar residues" evidence="1">
    <location>
        <begin position="282"/>
        <end position="297"/>
    </location>
</feature>
<protein>
    <submittedName>
        <fullName evidence="2">Uncharacterized protein</fullName>
    </submittedName>
</protein>
<gene>
    <name evidence="2" type="ORF">H1R20_g358</name>
</gene>
<organism evidence="2 3">
    <name type="scientific">Candolleomyces eurysporus</name>
    <dbReference type="NCBI Taxonomy" id="2828524"/>
    <lineage>
        <taxon>Eukaryota</taxon>
        <taxon>Fungi</taxon>
        <taxon>Dikarya</taxon>
        <taxon>Basidiomycota</taxon>
        <taxon>Agaricomycotina</taxon>
        <taxon>Agaricomycetes</taxon>
        <taxon>Agaricomycetidae</taxon>
        <taxon>Agaricales</taxon>
        <taxon>Agaricineae</taxon>
        <taxon>Psathyrellaceae</taxon>
        <taxon>Candolleomyces</taxon>
    </lineage>
</organism>
<reference evidence="2" key="1">
    <citation type="submission" date="2022-06" db="EMBL/GenBank/DDBJ databases">
        <title>Genome Sequence of Candolleomyces eurysporus.</title>
        <authorList>
            <person name="Buettner E."/>
        </authorList>
    </citation>
    <scope>NUCLEOTIDE SEQUENCE</scope>
    <source>
        <strain evidence="2">VTCC 930004</strain>
    </source>
</reference>
<dbReference type="OrthoDB" id="10546986at2759"/>
<evidence type="ECO:0000313" key="2">
    <source>
        <dbReference type="EMBL" id="KAJ2936759.1"/>
    </source>
</evidence>
<dbReference type="Proteomes" id="UP001140091">
    <property type="component" value="Unassembled WGS sequence"/>
</dbReference>
<accession>A0A9W8MQA3</accession>
<evidence type="ECO:0000313" key="3">
    <source>
        <dbReference type="Proteomes" id="UP001140091"/>
    </source>
</evidence>
<feature type="region of interest" description="Disordered" evidence="1">
    <location>
        <begin position="513"/>
        <end position="617"/>
    </location>
</feature>